<sequence length="49" mass="5548">NVKGSKNSLYIVEKLVLDSPGGGEREKDEEKTKNSIKPEMWLELVCLDQ</sequence>
<keyword evidence="2" id="KW-1185">Reference proteome</keyword>
<feature type="non-terminal residue" evidence="1">
    <location>
        <position position="1"/>
    </location>
</feature>
<comment type="caution">
    <text evidence="1">The sequence shown here is derived from an EMBL/GenBank/DDBJ whole genome shotgun (WGS) entry which is preliminary data.</text>
</comment>
<accession>A0ABN7XK96</accession>
<feature type="non-terminal residue" evidence="1">
    <location>
        <position position="49"/>
    </location>
</feature>
<reference evidence="1 2" key="1">
    <citation type="submission" date="2021-06" db="EMBL/GenBank/DDBJ databases">
        <authorList>
            <person name="Kallberg Y."/>
            <person name="Tangrot J."/>
            <person name="Rosling A."/>
        </authorList>
    </citation>
    <scope>NUCLEOTIDE SEQUENCE [LARGE SCALE GENOMIC DNA]</scope>
    <source>
        <strain evidence="1 2">120-4 pot B 10/14</strain>
    </source>
</reference>
<name>A0ABN7XK96_GIGMA</name>
<proteinExistence type="predicted"/>
<evidence type="ECO:0000313" key="1">
    <source>
        <dbReference type="EMBL" id="CAG8855721.1"/>
    </source>
</evidence>
<gene>
    <name evidence="1" type="ORF">GMARGA_LOCUS44542</name>
</gene>
<dbReference type="EMBL" id="CAJVQB010152415">
    <property type="protein sequence ID" value="CAG8855721.1"/>
    <property type="molecule type" value="Genomic_DNA"/>
</dbReference>
<organism evidence="1 2">
    <name type="scientific">Gigaspora margarita</name>
    <dbReference type="NCBI Taxonomy" id="4874"/>
    <lineage>
        <taxon>Eukaryota</taxon>
        <taxon>Fungi</taxon>
        <taxon>Fungi incertae sedis</taxon>
        <taxon>Mucoromycota</taxon>
        <taxon>Glomeromycotina</taxon>
        <taxon>Glomeromycetes</taxon>
        <taxon>Diversisporales</taxon>
        <taxon>Gigasporaceae</taxon>
        <taxon>Gigaspora</taxon>
    </lineage>
</organism>
<protein>
    <submittedName>
        <fullName evidence="1">29923_t:CDS:1</fullName>
    </submittedName>
</protein>
<dbReference type="Proteomes" id="UP000789901">
    <property type="component" value="Unassembled WGS sequence"/>
</dbReference>
<evidence type="ECO:0000313" key="2">
    <source>
        <dbReference type="Proteomes" id="UP000789901"/>
    </source>
</evidence>